<comment type="similarity">
    <text evidence="8">Belongs to the 4Fe4S bacterial-type ferredoxin family. RnfC subfamily.</text>
</comment>
<dbReference type="NCBIfam" id="TIGR01945">
    <property type="entry name" value="rnfC"/>
    <property type="match status" value="1"/>
</dbReference>
<feature type="domain" description="4Fe-4S ferredoxin-type" evidence="9">
    <location>
        <begin position="397"/>
        <end position="427"/>
    </location>
</feature>
<protein>
    <recommendedName>
        <fullName evidence="8">Ion-translocating oxidoreductase complex subunit C</fullName>
        <ecNumber evidence="8">7.-.-.-</ecNumber>
    </recommendedName>
    <alternativeName>
        <fullName evidence="8">Rnf electron transport complex subunit C</fullName>
    </alternativeName>
</protein>
<dbReference type="Pfam" id="PF13237">
    <property type="entry name" value="Fer4_10"/>
    <property type="match status" value="1"/>
</dbReference>
<dbReference type="eggNOG" id="COG4656">
    <property type="taxonomic scope" value="Bacteria"/>
</dbReference>
<dbReference type="PANTHER" id="PTHR43034:SF2">
    <property type="entry name" value="ION-TRANSLOCATING OXIDOREDUCTASE COMPLEX SUBUNIT C"/>
    <property type="match status" value="1"/>
</dbReference>
<dbReference type="GO" id="GO:0022900">
    <property type="term" value="P:electron transport chain"/>
    <property type="evidence" value="ECO:0007669"/>
    <property type="project" value="UniProtKB-UniRule"/>
</dbReference>
<dbReference type="HAMAP" id="MF_00461">
    <property type="entry name" value="RsxC_RnfC"/>
    <property type="match status" value="1"/>
</dbReference>
<keyword evidence="8" id="KW-0472">Membrane</keyword>
<dbReference type="InterPro" id="IPR011538">
    <property type="entry name" value="Nuo51_FMN-bd"/>
</dbReference>
<dbReference type="InterPro" id="IPR019554">
    <property type="entry name" value="Soluble_ligand-bd"/>
</dbReference>
<dbReference type="Proteomes" id="UP000070326">
    <property type="component" value="Unassembled WGS sequence"/>
</dbReference>
<evidence type="ECO:0000256" key="3">
    <source>
        <dbReference type="ARBA" id="ARBA00022723"/>
    </source>
</evidence>
<dbReference type="Pfam" id="PF13375">
    <property type="entry name" value="RnfC_N"/>
    <property type="match status" value="1"/>
</dbReference>
<dbReference type="PROSITE" id="PS51379">
    <property type="entry name" value="4FE4S_FER_2"/>
    <property type="match status" value="2"/>
</dbReference>
<dbReference type="SUPFAM" id="SSF46548">
    <property type="entry name" value="alpha-helical ferredoxin"/>
    <property type="match status" value="1"/>
</dbReference>
<dbReference type="RefSeq" id="WP_021935324.1">
    <property type="nucleotide sequence ID" value="NZ_CP096607.1"/>
</dbReference>
<feature type="binding site" evidence="8">
    <location>
        <position position="417"/>
    </location>
    <ligand>
        <name>[4Fe-4S] cluster</name>
        <dbReference type="ChEBI" id="CHEBI:49883"/>
        <label>1</label>
    </ligand>
</feature>
<dbReference type="Gene3D" id="3.40.50.11540">
    <property type="entry name" value="NADH-ubiquinone oxidoreductase 51kDa subunit"/>
    <property type="match status" value="1"/>
</dbReference>
<dbReference type="Pfam" id="PF10531">
    <property type="entry name" value="SLBB"/>
    <property type="match status" value="1"/>
</dbReference>
<keyword evidence="5 8" id="KW-0249">Electron transport</keyword>
<comment type="subcellular location">
    <subcellularLocation>
        <location evidence="8">Cell membrane</location>
        <topology evidence="8">Peripheral membrane protein</topology>
    </subcellularLocation>
</comment>
<dbReference type="AlphaFoldDB" id="A0A135YXD6"/>
<keyword evidence="2 8" id="KW-0004">4Fe-4S</keyword>
<dbReference type="SUPFAM" id="SSF142019">
    <property type="entry name" value="Nqo1 FMN-binding domain-like"/>
    <property type="match status" value="1"/>
</dbReference>
<evidence type="ECO:0000256" key="8">
    <source>
        <dbReference type="HAMAP-Rule" id="MF_00461"/>
    </source>
</evidence>
<evidence type="ECO:0000256" key="6">
    <source>
        <dbReference type="ARBA" id="ARBA00023004"/>
    </source>
</evidence>
<comment type="function">
    <text evidence="8">Part of a membrane-bound complex that couples electron transfer with translocation of ions across the membrane.</text>
</comment>
<dbReference type="GO" id="GO:0046872">
    <property type="term" value="F:metal ion binding"/>
    <property type="evidence" value="ECO:0007669"/>
    <property type="project" value="UniProtKB-KW"/>
</dbReference>
<dbReference type="EC" id="7.-.-.-" evidence="8"/>
<dbReference type="EMBL" id="LSQZ01000014">
    <property type="protein sequence ID" value="KXI14073.1"/>
    <property type="molecule type" value="Genomic_DNA"/>
</dbReference>
<keyword evidence="4 8" id="KW-0677">Repeat</keyword>
<name>A0A135YXD6_9FIRM</name>
<evidence type="ECO:0000256" key="2">
    <source>
        <dbReference type="ARBA" id="ARBA00022485"/>
    </source>
</evidence>
<feature type="binding site" evidence="8">
    <location>
        <position position="374"/>
    </location>
    <ligand>
        <name>[4Fe-4S] cluster</name>
        <dbReference type="ChEBI" id="CHEBI:49883"/>
        <label>1</label>
    </ligand>
</feature>
<comment type="cofactor">
    <cofactor evidence="8">
        <name>[4Fe-4S] cluster</name>
        <dbReference type="ChEBI" id="CHEBI:49883"/>
    </cofactor>
    <text evidence="8">Binds 2 [4Fe-4S] clusters per subunit.</text>
</comment>
<evidence type="ECO:0000256" key="5">
    <source>
        <dbReference type="ARBA" id="ARBA00022982"/>
    </source>
</evidence>
<keyword evidence="6 8" id="KW-0408">Iron</keyword>
<dbReference type="Gene3D" id="3.30.70.20">
    <property type="match status" value="1"/>
</dbReference>
<dbReference type="PROSITE" id="PS00198">
    <property type="entry name" value="4FE4S_FER_1"/>
    <property type="match status" value="2"/>
</dbReference>
<feature type="binding site" evidence="8">
    <location>
        <position position="413"/>
    </location>
    <ligand>
        <name>[4Fe-4S] cluster</name>
        <dbReference type="ChEBI" id="CHEBI:49883"/>
        <label>2</label>
    </ligand>
</feature>
<feature type="domain" description="4Fe-4S ferredoxin-type" evidence="9">
    <location>
        <begin position="357"/>
        <end position="390"/>
    </location>
</feature>
<feature type="binding site" evidence="8">
    <location>
        <position position="407"/>
    </location>
    <ligand>
        <name>[4Fe-4S] cluster</name>
        <dbReference type="ChEBI" id="CHEBI:49883"/>
        <label>2</label>
    </ligand>
</feature>
<gene>
    <name evidence="8" type="primary">rnfC</name>
    <name evidence="10" type="ORF">HMPREF3195_00404</name>
</gene>
<feature type="binding site" evidence="8">
    <location>
        <position position="410"/>
    </location>
    <ligand>
        <name>[4Fe-4S] cluster</name>
        <dbReference type="ChEBI" id="CHEBI:49883"/>
        <label>2</label>
    </ligand>
</feature>
<accession>A0A135YXD6</accession>
<dbReference type="Pfam" id="PF01512">
    <property type="entry name" value="Complex1_51K"/>
    <property type="match status" value="1"/>
</dbReference>
<keyword evidence="7 8" id="KW-0411">Iron-sulfur</keyword>
<comment type="subunit">
    <text evidence="8">The complex is composed of six subunits: RnfA, RnfB, RnfC, RnfD, RnfE and RnfG.</text>
</comment>
<keyword evidence="1 8" id="KW-0813">Transport</keyword>
<evidence type="ECO:0000256" key="1">
    <source>
        <dbReference type="ARBA" id="ARBA00022448"/>
    </source>
</evidence>
<evidence type="ECO:0000313" key="10">
    <source>
        <dbReference type="EMBL" id="KXI14073.1"/>
    </source>
</evidence>
<dbReference type="GO" id="GO:0051539">
    <property type="term" value="F:4 iron, 4 sulfur cluster binding"/>
    <property type="evidence" value="ECO:0007669"/>
    <property type="project" value="UniProtKB-KW"/>
</dbReference>
<keyword evidence="3 8" id="KW-0479">Metal-binding</keyword>
<organism evidence="10 11">
    <name type="scientific">Peptostreptococcus anaerobius</name>
    <dbReference type="NCBI Taxonomy" id="1261"/>
    <lineage>
        <taxon>Bacteria</taxon>
        <taxon>Bacillati</taxon>
        <taxon>Bacillota</taxon>
        <taxon>Clostridia</taxon>
        <taxon>Peptostreptococcales</taxon>
        <taxon>Peptostreptococcaceae</taxon>
        <taxon>Peptostreptococcus</taxon>
    </lineage>
</organism>
<dbReference type="GO" id="GO:0009055">
    <property type="term" value="F:electron transfer activity"/>
    <property type="evidence" value="ECO:0007669"/>
    <property type="project" value="InterPro"/>
</dbReference>
<dbReference type="InterPro" id="IPR026902">
    <property type="entry name" value="RnfC_N"/>
</dbReference>
<dbReference type="PATRIC" id="fig|1261.5.peg.410"/>
<feature type="binding site" evidence="8">
    <location>
        <position position="378"/>
    </location>
    <ligand>
        <name>[4Fe-4S] cluster</name>
        <dbReference type="ChEBI" id="CHEBI:49883"/>
        <label>2</label>
    </ligand>
</feature>
<reference evidence="10 11" key="1">
    <citation type="submission" date="2016-02" db="EMBL/GenBank/DDBJ databases">
        <authorList>
            <person name="Wen L."/>
            <person name="He K."/>
            <person name="Yang H."/>
        </authorList>
    </citation>
    <scope>NUCLEOTIDE SEQUENCE [LARGE SCALE GENOMIC DNA]</scope>
    <source>
        <strain evidence="10 11">MJR8628A</strain>
    </source>
</reference>
<dbReference type="STRING" id="1261.HMPREF3195_00404"/>
<evidence type="ECO:0000259" key="9">
    <source>
        <dbReference type="PROSITE" id="PS51379"/>
    </source>
</evidence>
<dbReference type="NCBIfam" id="NF003454">
    <property type="entry name" value="PRK05035.1"/>
    <property type="match status" value="1"/>
</dbReference>
<keyword evidence="8" id="KW-1278">Translocase</keyword>
<dbReference type="InterPro" id="IPR017896">
    <property type="entry name" value="4Fe4S_Fe-S-bd"/>
</dbReference>
<dbReference type="InterPro" id="IPR017900">
    <property type="entry name" value="4Fe4S_Fe_S_CS"/>
</dbReference>
<dbReference type="InterPro" id="IPR010208">
    <property type="entry name" value="Ion_transpt_RnfC/RsxC"/>
</dbReference>
<sequence>MKLLTFKGGIHPPYGKEYANKKPIEKAAAPAKVYIPLQQHIGAPAKCIVAVGDEVKLGQKIGEAQGFVSSNIHSSVSGVVKAIEPCGVPGGTAMCVIIENDFQETLHESVKPNKDVEELNKEEIVGIIKEAGIVGMGGATFPNHVKISPPPDSKAEFVILNGAECEPYLTADDRLMVEYPEKVVYGLRALLKALDVNKGFIGIEANKPEALKNVTEAAKPYPEIEVVGMQVKYPEGAEKQLIYACTGREVPSGALPIAVGAVVSNVATAAAISNAIREGMPLVERITTVTGPCIKEPKNLITKVGTKFSEIIEQCGGIKEGVTASKLIAGGPMMGLAQYTSDISTNKGSSGILILPEEMAVAPEQMNCIKCGRCTDVCPAFLQPLFISAYSLKNNFDEAEKHRAMDCIECGSCSYICPARRLLLPSIRQAKREIGAKRRKAQAAQKK</sequence>
<keyword evidence="8" id="KW-1003">Cell membrane</keyword>
<proteinExistence type="inferred from homology"/>
<dbReference type="InterPro" id="IPR037225">
    <property type="entry name" value="Nuo51_FMN-bd_sf"/>
</dbReference>
<dbReference type="GO" id="GO:0005886">
    <property type="term" value="C:plasma membrane"/>
    <property type="evidence" value="ECO:0007669"/>
    <property type="project" value="UniProtKB-SubCell"/>
</dbReference>
<feature type="binding site" evidence="8">
    <location>
        <position position="371"/>
    </location>
    <ligand>
        <name>[4Fe-4S] cluster</name>
        <dbReference type="ChEBI" id="CHEBI:49883"/>
        <label>1</label>
    </ligand>
</feature>
<evidence type="ECO:0000256" key="4">
    <source>
        <dbReference type="ARBA" id="ARBA00022737"/>
    </source>
</evidence>
<dbReference type="PANTHER" id="PTHR43034">
    <property type="entry name" value="ION-TRANSLOCATING OXIDOREDUCTASE COMPLEX SUBUNIT C"/>
    <property type="match status" value="1"/>
</dbReference>
<comment type="caution">
    <text evidence="10">The sequence shown here is derived from an EMBL/GenBank/DDBJ whole genome shotgun (WGS) entry which is preliminary data.</text>
</comment>
<evidence type="ECO:0000313" key="11">
    <source>
        <dbReference type="Proteomes" id="UP000070326"/>
    </source>
</evidence>
<feature type="binding site" evidence="8">
    <location>
        <position position="368"/>
    </location>
    <ligand>
        <name>[4Fe-4S] cluster</name>
        <dbReference type="ChEBI" id="CHEBI:49883"/>
        <label>1</label>
    </ligand>
</feature>
<evidence type="ECO:0000256" key="7">
    <source>
        <dbReference type="ARBA" id="ARBA00023014"/>
    </source>
</evidence>